<dbReference type="Gene3D" id="3.20.20.70">
    <property type="entry name" value="Aldolase class I"/>
    <property type="match status" value="1"/>
</dbReference>
<comment type="similarity">
    <text evidence="2">Belongs to the nitronate monooxygenase family. NMO class I subfamily.</text>
</comment>
<organism evidence="10 11">
    <name type="scientific">Asanoa iriomotensis</name>
    <dbReference type="NCBI Taxonomy" id="234613"/>
    <lineage>
        <taxon>Bacteria</taxon>
        <taxon>Bacillati</taxon>
        <taxon>Actinomycetota</taxon>
        <taxon>Actinomycetes</taxon>
        <taxon>Micromonosporales</taxon>
        <taxon>Micromonosporaceae</taxon>
        <taxon>Asanoa</taxon>
    </lineage>
</organism>
<dbReference type="SUPFAM" id="SSF51412">
    <property type="entry name" value="Inosine monophosphate dehydrogenase (IMPDH)"/>
    <property type="match status" value="1"/>
</dbReference>
<dbReference type="Proteomes" id="UP000624325">
    <property type="component" value="Unassembled WGS sequence"/>
</dbReference>
<keyword evidence="7" id="KW-0503">Monooxygenase</keyword>
<dbReference type="PANTHER" id="PTHR42747:SF3">
    <property type="entry name" value="NITRONATE MONOOXYGENASE-RELATED"/>
    <property type="match status" value="1"/>
</dbReference>
<protein>
    <recommendedName>
        <fullName evidence="8">Propionate 3-nitronate monooxygenase</fullName>
    </recommendedName>
</protein>
<evidence type="ECO:0000256" key="6">
    <source>
        <dbReference type="ARBA" id="ARBA00023002"/>
    </source>
</evidence>
<evidence type="ECO:0000313" key="11">
    <source>
        <dbReference type="Proteomes" id="UP000624325"/>
    </source>
</evidence>
<name>A0ABQ4BUB2_9ACTN</name>
<gene>
    <name evidence="10" type="ORF">Air01nite_02160</name>
</gene>
<sequence length="342" mass="34091">MTAALPGLPLALPVIAAPMAGGPGTPALAIAAARAGALGFVAGGYLTPSALAADVATVTAAGVPFGVNLFAPNPIPIDAAAYARYAALLAPEASRLGVALPTAPQEDDDGWPAKVAVLRERPVPLISFTFGLPPATDLTLLRATGAVLAQTVTSVPEAQAAAAAGIDVLVVQSAAAGGHSGTFTPDRPVPALPLADLVAVVRSAVRLPVVAAGGVGTAADVTAALSAGASLVAVGTALLRASEVGTTPAHRAALTDPARTTTVVTRAFTGRPARGLRNTFTDRYSDAAPLGYPALHHLTRPIRRAAAATNDPDHLHLWAGTAFHHASDDPVATILARLSSTA</sequence>
<dbReference type="RefSeq" id="WP_239090411.1">
    <property type="nucleotide sequence ID" value="NZ_BAAALU010000017.1"/>
</dbReference>
<evidence type="ECO:0000256" key="1">
    <source>
        <dbReference type="ARBA" id="ARBA00001917"/>
    </source>
</evidence>
<evidence type="ECO:0000256" key="9">
    <source>
        <dbReference type="ARBA" id="ARBA00049401"/>
    </source>
</evidence>
<comment type="catalytic activity">
    <reaction evidence="9">
        <text>3 propionate 3-nitronate + 3 O2 + H2O = 3 3-oxopropanoate + 2 nitrate + nitrite + H2O2 + 3 H(+)</text>
        <dbReference type="Rhea" id="RHEA:57332"/>
        <dbReference type="ChEBI" id="CHEBI:15377"/>
        <dbReference type="ChEBI" id="CHEBI:15378"/>
        <dbReference type="ChEBI" id="CHEBI:15379"/>
        <dbReference type="ChEBI" id="CHEBI:16240"/>
        <dbReference type="ChEBI" id="CHEBI:16301"/>
        <dbReference type="ChEBI" id="CHEBI:17632"/>
        <dbReference type="ChEBI" id="CHEBI:33190"/>
        <dbReference type="ChEBI" id="CHEBI:136067"/>
    </reaction>
</comment>
<keyword evidence="3" id="KW-0216">Detoxification</keyword>
<keyword evidence="11" id="KW-1185">Reference proteome</keyword>
<dbReference type="InterPro" id="IPR004136">
    <property type="entry name" value="NMO"/>
</dbReference>
<evidence type="ECO:0000256" key="7">
    <source>
        <dbReference type="ARBA" id="ARBA00023033"/>
    </source>
</evidence>
<keyword evidence="4" id="KW-0285">Flavoprotein</keyword>
<keyword evidence="5" id="KW-0288">FMN</keyword>
<evidence type="ECO:0000313" key="10">
    <source>
        <dbReference type="EMBL" id="GIF54121.1"/>
    </source>
</evidence>
<accession>A0ABQ4BUB2</accession>
<evidence type="ECO:0000256" key="8">
    <source>
        <dbReference type="ARBA" id="ARBA00031155"/>
    </source>
</evidence>
<comment type="caution">
    <text evidence="10">The sequence shown here is derived from an EMBL/GenBank/DDBJ whole genome shotgun (WGS) entry which is preliminary data.</text>
</comment>
<dbReference type="PANTHER" id="PTHR42747">
    <property type="entry name" value="NITRONATE MONOOXYGENASE-RELATED"/>
    <property type="match status" value="1"/>
</dbReference>
<keyword evidence="6" id="KW-0560">Oxidoreductase</keyword>
<proteinExistence type="inferred from homology"/>
<dbReference type="EMBL" id="BONC01000001">
    <property type="protein sequence ID" value="GIF54121.1"/>
    <property type="molecule type" value="Genomic_DNA"/>
</dbReference>
<dbReference type="CDD" id="cd04730">
    <property type="entry name" value="NPD_like"/>
    <property type="match status" value="1"/>
</dbReference>
<reference evidence="10 11" key="1">
    <citation type="submission" date="2021-01" db="EMBL/GenBank/DDBJ databases">
        <title>Whole genome shotgun sequence of Asanoa iriomotensis NBRC 100142.</title>
        <authorList>
            <person name="Komaki H."/>
            <person name="Tamura T."/>
        </authorList>
    </citation>
    <scope>NUCLEOTIDE SEQUENCE [LARGE SCALE GENOMIC DNA]</scope>
    <source>
        <strain evidence="10 11">NBRC 100142</strain>
    </source>
</reference>
<evidence type="ECO:0000256" key="4">
    <source>
        <dbReference type="ARBA" id="ARBA00022630"/>
    </source>
</evidence>
<comment type="cofactor">
    <cofactor evidence="1">
        <name>FMN</name>
        <dbReference type="ChEBI" id="CHEBI:58210"/>
    </cofactor>
</comment>
<evidence type="ECO:0000256" key="3">
    <source>
        <dbReference type="ARBA" id="ARBA00022575"/>
    </source>
</evidence>
<evidence type="ECO:0000256" key="2">
    <source>
        <dbReference type="ARBA" id="ARBA00009881"/>
    </source>
</evidence>
<evidence type="ECO:0000256" key="5">
    <source>
        <dbReference type="ARBA" id="ARBA00022643"/>
    </source>
</evidence>
<dbReference type="Pfam" id="PF03060">
    <property type="entry name" value="NMO"/>
    <property type="match status" value="1"/>
</dbReference>
<dbReference type="InterPro" id="IPR013785">
    <property type="entry name" value="Aldolase_TIM"/>
</dbReference>